<feature type="transmembrane region" description="Helical" evidence="9">
    <location>
        <begin position="412"/>
        <end position="431"/>
    </location>
</feature>
<feature type="transmembrane region" description="Helical" evidence="9">
    <location>
        <begin position="253"/>
        <end position="273"/>
    </location>
</feature>
<dbReference type="GO" id="GO:0016020">
    <property type="term" value="C:membrane"/>
    <property type="evidence" value="ECO:0007669"/>
    <property type="project" value="UniProtKB-SubCell"/>
</dbReference>
<keyword evidence="11" id="KW-1185">Reference proteome</keyword>
<dbReference type="OMA" id="HLKCWSD"/>
<evidence type="ECO:0000256" key="6">
    <source>
        <dbReference type="ARBA" id="ARBA00023136"/>
    </source>
</evidence>
<name>A0A7N0UHT7_KALFE</name>
<evidence type="ECO:0000313" key="10">
    <source>
        <dbReference type="EnsemblPlants" id="Kaladp0067s0046.1.v1.1"/>
    </source>
</evidence>
<proteinExistence type="inferred from homology"/>
<evidence type="ECO:0000256" key="9">
    <source>
        <dbReference type="SAM" id="Phobius"/>
    </source>
</evidence>
<evidence type="ECO:0000256" key="1">
    <source>
        <dbReference type="ARBA" id="ARBA00004141"/>
    </source>
</evidence>
<dbReference type="GO" id="GO:0006952">
    <property type="term" value="P:defense response"/>
    <property type="evidence" value="ECO:0007669"/>
    <property type="project" value="UniProtKB-KW"/>
</dbReference>
<gene>
    <name evidence="8" type="primary">MLO</name>
</gene>
<dbReference type="EnsemblPlants" id="Kaladp0067s0046.1.v1.1">
    <property type="protein sequence ID" value="Kaladp0067s0046.1.v1.1"/>
    <property type="gene ID" value="Kaladp0067s0046.v1.1"/>
</dbReference>
<evidence type="ECO:0000313" key="11">
    <source>
        <dbReference type="Proteomes" id="UP000594263"/>
    </source>
</evidence>
<keyword evidence="8" id="KW-0112">Calmodulin-binding</keyword>
<comment type="domain">
    <text evidence="8">The C-terminus contains a calmodulin-binding domain, which binds calmodulin in a calcium-dependent fashion.</text>
</comment>
<dbReference type="PANTHER" id="PTHR31942:SF72">
    <property type="entry name" value="MLO-LIKE PROTEIN"/>
    <property type="match status" value="1"/>
</dbReference>
<evidence type="ECO:0000256" key="3">
    <source>
        <dbReference type="ARBA" id="ARBA00022692"/>
    </source>
</evidence>
<evidence type="ECO:0000256" key="2">
    <source>
        <dbReference type="ARBA" id="ARBA00006574"/>
    </source>
</evidence>
<reference evidence="10" key="1">
    <citation type="submission" date="2021-01" db="UniProtKB">
        <authorList>
            <consortium name="EnsemblPlants"/>
        </authorList>
    </citation>
    <scope>IDENTIFICATION</scope>
</reference>
<dbReference type="InterPro" id="IPR004326">
    <property type="entry name" value="Mlo"/>
</dbReference>
<keyword evidence="3 8" id="KW-0812">Transmembrane</keyword>
<dbReference type="Pfam" id="PF03094">
    <property type="entry name" value="Mlo"/>
    <property type="match status" value="3"/>
</dbReference>
<comment type="subcellular location">
    <subcellularLocation>
        <location evidence="1 8">Membrane</location>
        <topology evidence="1 8">Multi-pass membrane protein</topology>
    </subcellularLocation>
</comment>
<feature type="transmembrane region" description="Helical" evidence="9">
    <location>
        <begin position="312"/>
        <end position="333"/>
    </location>
</feature>
<comment type="similarity">
    <text evidence="2 8">Belongs to the MLO family.</text>
</comment>
<accession>A0A7N0UHT7</accession>
<keyword evidence="5 8" id="KW-1133">Transmembrane helix</keyword>
<feature type="transmembrane region" description="Helical" evidence="9">
    <location>
        <begin position="367"/>
        <end position="391"/>
    </location>
</feature>
<evidence type="ECO:0000256" key="4">
    <source>
        <dbReference type="ARBA" id="ARBA00022821"/>
    </source>
</evidence>
<feature type="transmembrane region" description="Helical" evidence="9">
    <location>
        <begin position="20"/>
        <end position="41"/>
    </location>
</feature>
<dbReference type="Proteomes" id="UP000594263">
    <property type="component" value="Unplaced"/>
</dbReference>
<feature type="transmembrane region" description="Helical" evidence="9">
    <location>
        <begin position="62"/>
        <end position="79"/>
    </location>
</feature>
<keyword evidence="7 8" id="KW-0568">Pathogenesis-related protein</keyword>
<evidence type="ECO:0000256" key="8">
    <source>
        <dbReference type="RuleBase" id="RU280816"/>
    </source>
</evidence>
<comment type="function">
    <text evidence="8">May be involved in modulation of pathogen defense and leaf cell death.</text>
</comment>
<dbReference type="GO" id="GO:0005516">
    <property type="term" value="F:calmodulin binding"/>
    <property type="evidence" value="ECO:0007669"/>
    <property type="project" value="UniProtKB-KW"/>
</dbReference>
<organism evidence="10 11">
    <name type="scientific">Kalanchoe fedtschenkoi</name>
    <name type="common">Lavender scallops</name>
    <name type="synonym">South American air plant</name>
    <dbReference type="NCBI Taxonomy" id="63787"/>
    <lineage>
        <taxon>Eukaryota</taxon>
        <taxon>Viridiplantae</taxon>
        <taxon>Streptophyta</taxon>
        <taxon>Embryophyta</taxon>
        <taxon>Tracheophyta</taxon>
        <taxon>Spermatophyta</taxon>
        <taxon>Magnoliopsida</taxon>
        <taxon>eudicotyledons</taxon>
        <taxon>Gunneridae</taxon>
        <taxon>Pentapetalae</taxon>
        <taxon>Saxifragales</taxon>
        <taxon>Crassulaceae</taxon>
        <taxon>Kalanchoe</taxon>
    </lineage>
</organism>
<feature type="transmembrane region" description="Helical" evidence="9">
    <location>
        <begin position="130"/>
        <end position="151"/>
    </location>
</feature>
<protein>
    <recommendedName>
        <fullName evidence="8">MLO-like protein</fullName>
    </recommendedName>
</protein>
<evidence type="ECO:0000256" key="7">
    <source>
        <dbReference type="ARBA" id="ARBA00023265"/>
    </source>
</evidence>
<dbReference type="Gramene" id="Kaladp0067s0046.1.v1.1">
    <property type="protein sequence ID" value="Kaladp0067s0046.1.v1.1"/>
    <property type="gene ID" value="Kaladp0067s0046.v1.1"/>
</dbReference>
<keyword evidence="6 8" id="KW-0472">Membrane</keyword>
<keyword evidence="4 8" id="KW-0611">Plant defense</keyword>
<sequence>MGEVGDGGGEPRSLERTPTWAVAVVCLALLAISLLIERLLHLLANFLIKKRRKSLIKALDKVKSELILLGFISLFLSVVEKPISRICIPESLGRSFLPCSNSAFPSEVEEEARCSHKKVSLLSSAAAVDLQYLIFALAFFHSVSCMLTFGLGMAKLSTWKSWEAETRTFEYQFTYDPERFRLVHQTSFGRRHLRYWSQYRFLRWPVNFLQHCRGSVYKVDYFTLRHGFILAHFTKGSNYDFQKFITRTLENDFGVVVGIRFWNWIFSILYMFFHAHGNLVHGIFSCTNCVINISPLGMSYAHHTFAVFHHNLWLPFIPLVLLLIVGTKLQGIITEMCLDSHRESVVVRGTFLVKPSNHFFWLRQPKLLLHLMHFILFQNSFQLAFFAWTWYKFGLRSCFHQETEDIIIKLSVGVLVQVLCGYVTLPLYALVTQMGTSMNKAVFTEGVVEGLKRWRTKAVKNIAKRNSINPSRPSLDILLRNCTDVSPSFRLDASYEVVTRGEVPVQDDSGTLAVSSEIQAAEVLSMVSSQVKYHPDLHNYCK</sequence>
<dbReference type="AlphaFoldDB" id="A0A7N0UHT7"/>
<evidence type="ECO:0000256" key="5">
    <source>
        <dbReference type="ARBA" id="ARBA00022989"/>
    </source>
</evidence>
<dbReference type="PANTHER" id="PTHR31942">
    <property type="entry name" value="MLO-LIKE PROTEIN 1"/>
    <property type="match status" value="1"/>
</dbReference>